<dbReference type="EMBL" id="EQ962656">
    <property type="protein sequence ID" value="EED15890.1"/>
    <property type="molecule type" value="Genomic_DNA"/>
</dbReference>
<dbReference type="OrthoDB" id="6730379at2759"/>
<dbReference type="PANTHER" id="PTHR43791">
    <property type="entry name" value="PERMEASE-RELATED"/>
    <property type="match status" value="1"/>
</dbReference>
<dbReference type="PANTHER" id="PTHR43791:SF1">
    <property type="entry name" value="ALLANTOATE PERMEASE"/>
    <property type="match status" value="1"/>
</dbReference>
<dbReference type="GO" id="GO:0022857">
    <property type="term" value="F:transmembrane transporter activity"/>
    <property type="evidence" value="ECO:0007669"/>
    <property type="project" value="TreeGrafter"/>
</dbReference>
<comment type="subcellular location">
    <subcellularLocation>
        <location evidence="1">Membrane</location>
        <topology evidence="1">Multi-pass membrane protein</topology>
    </subcellularLocation>
</comment>
<feature type="transmembrane region" description="Helical" evidence="6">
    <location>
        <begin position="128"/>
        <end position="146"/>
    </location>
</feature>
<organism evidence="7 8">
    <name type="scientific">Talaromyces stipitatus (strain ATCC 10500 / CBS 375.48 / QM 6759 / NRRL 1006)</name>
    <name type="common">Penicillium stipitatum</name>
    <dbReference type="NCBI Taxonomy" id="441959"/>
    <lineage>
        <taxon>Eukaryota</taxon>
        <taxon>Fungi</taxon>
        <taxon>Dikarya</taxon>
        <taxon>Ascomycota</taxon>
        <taxon>Pezizomycotina</taxon>
        <taxon>Eurotiomycetes</taxon>
        <taxon>Eurotiomycetidae</taxon>
        <taxon>Eurotiales</taxon>
        <taxon>Trichocomaceae</taxon>
        <taxon>Talaromyces</taxon>
        <taxon>Talaromyces sect. Talaromyces</taxon>
    </lineage>
</organism>
<dbReference type="VEuPathDB" id="FungiDB:TSTA_010080"/>
<evidence type="ECO:0000256" key="3">
    <source>
        <dbReference type="ARBA" id="ARBA00022692"/>
    </source>
</evidence>
<evidence type="ECO:0000256" key="4">
    <source>
        <dbReference type="ARBA" id="ARBA00022989"/>
    </source>
</evidence>
<evidence type="ECO:0000313" key="8">
    <source>
        <dbReference type="Proteomes" id="UP000001745"/>
    </source>
</evidence>
<dbReference type="RefSeq" id="XP_002483124.1">
    <property type="nucleotide sequence ID" value="XM_002483079.1"/>
</dbReference>
<dbReference type="SUPFAM" id="SSF103473">
    <property type="entry name" value="MFS general substrate transporter"/>
    <property type="match status" value="1"/>
</dbReference>
<dbReference type="InterPro" id="IPR036259">
    <property type="entry name" value="MFS_trans_sf"/>
</dbReference>
<gene>
    <name evidence="7" type="ORF">TSTA_010080</name>
</gene>
<dbReference type="HOGENOM" id="CLU_1705426_0_0_1"/>
<dbReference type="PhylomeDB" id="B8MG23"/>
<proteinExistence type="predicted"/>
<protein>
    <submittedName>
        <fullName evidence="7">Allantoate permease, putative</fullName>
    </submittedName>
</protein>
<keyword evidence="8" id="KW-1185">Reference proteome</keyword>
<evidence type="ECO:0000313" key="7">
    <source>
        <dbReference type="EMBL" id="EED15890.1"/>
    </source>
</evidence>
<keyword evidence="3 6" id="KW-0812">Transmembrane</keyword>
<evidence type="ECO:0000256" key="5">
    <source>
        <dbReference type="ARBA" id="ARBA00023136"/>
    </source>
</evidence>
<dbReference type="Proteomes" id="UP000001745">
    <property type="component" value="Unassembled WGS sequence"/>
</dbReference>
<accession>B8MG23</accession>
<dbReference type="GeneID" id="8102804"/>
<feature type="transmembrane region" description="Helical" evidence="6">
    <location>
        <begin position="12"/>
        <end position="30"/>
    </location>
</feature>
<evidence type="ECO:0000256" key="2">
    <source>
        <dbReference type="ARBA" id="ARBA00022448"/>
    </source>
</evidence>
<feature type="transmembrane region" description="Helical" evidence="6">
    <location>
        <begin position="100"/>
        <end position="121"/>
    </location>
</feature>
<keyword evidence="2" id="KW-0813">Transport</keyword>
<name>B8MG23_TALSN</name>
<evidence type="ECO:0000256" key="1">
    <source>
        <dbReference type="ARBA" id="ARBA00004141"/>
    </source>
</evidence>
<dbReference type="AlphaFoldDB" id="B8MG23"/>
<dbReference type="InParanoid" id="B8MG23"/>
<dbReference type="GO" id="GO:0016020">
    <property type="term" value="C:membrane"/>
    <property type="evidence" value="ECO:0007669"/>
    <property type="project" value="UniProtKB-SubCell"/>
</dbReference>
<keyword evidence="5 6" id="KW-0472">Membrane</keyword>
<keyword evidence="4 6" id="KW-1133">Transmembrane helix</keyword>
<reference evidence="8" key="1">
    <citation type="journal article" date="2015" name="Genome Announc.">
        <title>Genome sequence of the AIDS-associated pathogen Penicillium marneffei (ATCC18224) and its near taxonomic relative Talaromyces stipitatus (ATCC10500).</title>
        <authorList>
            <person name="Nierman W.C."/>
            <person name="Fedorova-Abrams N.D."/>
            <person name="Andrianopoulos A."/>
        </authorList>
    </citation>
    <scope>NUCLEOTIDE SEQUENCE [LARGE SCALE GENOMIC DNA]</scope>
    <source>
        <strain evidence="8">ATCC 10500 / CBS 375.48 / QM 6759 / NRRL 1006</strain>
    </source>
</reference>
<evidence type="ECO:0000256" key="6">
    <source>
        <dbReference type="SAM" id="Phobius"/>
    </source>
</evidence>
<sequence length="154" mass="17552">MDIRAFAVWKAMFLIIGLLTAVYGMFMFFLKAGSPVTTRWLTDEEKRVAIERLRGNQQGICSKVFKGSQFREAFTDIRWNHGLFHGTHRELWFQCVKKTFLLVMPGGLVEVISIVGICYLAKRIENSIFCAVIGRLPGLLGMVLMMDPELVPLH</sequence>